<dbReference type="PANTHER" id="PTHR11136:SF0">
    <property type="entry name" value="DIHYDROFOLATE SYNTHETASE-RELATED"/>
    <property type="match status" value="1"/>
</dbReference>
<dbReference type="EMBL" id="AZDU01000013">
    <property type="protein sequence ID" value="KRL02332.1"/>
    <property type="molecule type" value="Genomic_DNA"/>
</dbReference>
<comment type="caution">
    <text evidence="13">The sequence shown here is derived from an EMBL/GenBank/DDBJ whole genome shotgun (WGS) entry which is preliminary data.</text>
</comment>
<evidence type="ECO:0000256" key="8">
    <source>
        <dbReference type="ARBA" id="ARBA00030592"/>
    </source>
</evidence>
<organism evidence="13 14">
    <name type="scientific">Lactobacillus equicursoris DSM 19284 = JCM 14600 = CIP 110162</name>
    <dbReference type="NCBI Taxonomy" id="1293597"/>
    <lineage>
        <taxon>Bacteria</taxon>
        <taxon>Bacillati</taxon>
        <taxon>Bacillota</taxon>
        <taxon>Bacilli</taxon>
        <taxon>Lactobacillales</taxon>
        <taxon>Lactobacillaceae</taxon>
        <taxon>Lactobacillus</taxon>
    </lineage>
</organism>
<dbReference type="Proteomes" id="UP000051074">
    <property type="component" value="Unassembled WGS sequence"/>
</dbReference>
<sequence length="423" mass="46890">MKFETVTEFTDYLYHLPKLHEKSDLRYVKRILAELGHPEREVKCCHITGTNGKGSTAYYLSNLLQKAGQRTGLFVSPFIVSFNERIQLNGQPISDQELLAIANQVEDKIAEIQKTEPDFSLVTFEYEVAMAFLYFAKQKCDYAVIEVGIGAEHDKTNVITPAVSLITTIGLDHEQIIGPTLADIAREKSGIIKKQVPAVLGDIPESVKGIVEDKLEKEDSQGYWLGKDFSVMEKDQQTEISLPQKYLLPAMPEAEGKDAAMALKAFSCLGLTLASGDAEAAITETTVPGRYQKLGEAPMLLLDGAHNVQAGEKLLRYADQLAGQRGGQVLVLTAMMKDKDLSDFLSLFQAKNLLLTSLPYPRAAKQADFPAWAQEKFPYEADLKLALDQQLQQAKKNDIVLVTGSFYLVSAVLQLVKKNRQTK</sequence>
<dbReference type="SUPFAM" id="SSF53623">
    <property type="entry name" value="MurD-like peptide ligases, catalytic domain"/>
    <property type="match status" value="1"/>
</dbReference>
<dbReference type="EC" id="6.3.2.17" evidence="2"/>
<dbReference type="NCBIfam" id="TIGR01499">
    <property type="entry name" value="folC"/>
    <property type="match status" value="1"/>
</dbReference>
<keyword evidence="3 10" id="KW-0436">Ligase</keyword>
<evidence type="ECO:0000259" key="11">
    <source>
        <dbReference type="Pfam" id="PF02875"/>
    </source>
</evidence>
<evidence type="ECO:0000256" key="10">
    <source>
        <dbReference type="PIRNR" id="PIRNR001563"/>
    </source>
</evidence>
<evidence type="ECO:0000256" key="3">
    <source>
        <dbReference type="ARBA" id="ARBA00022598"/>
    </source>
</evidence>
<dbReference type="GO" id="GO:0046872">
    <property type="term" value="F:metal ion binding"/>
    <property type="evidence" value="ECO:0007669"/>
    <property type="project" value="UniProtKB-KW"/>
</dbReference>
<dbReference type="SUPFAM" id="SSF53244">
    <property type="entry name" value="MurD-like peptide ligases, peptide-binding domain"/>
    <property type="match status" value="1"/>
</dbReference>
<evidence type="ECO:0000256" key="7">
    <source>
        <dbReference type="ARBA" id="ARBA00022842"/>
    </source>
</evidence>
<dbReference type="InterPro" id="IPR001645">
    <property type="entry name" value="Folylpolyglutamate_synth"/>
</dbReference>
<gene>
    <name evidence="13" type="ORF">FC20_GL000279</name>
</gene>
<evidence type="ECO:0000313" key="14">
    <source>
        <dbReference type="Proteomes" id="UP000051074"/>
    </source>
</evidence>
<dbReference type="GO" id="GO:0004326">
    <property type="term" value="F:tetrahydrofolylpolyglutamate synthase activity"/>
    <property type="evidence" value="ECO:0007669"/>
    <property type="project" value="UniProtKB-EC"/>
</dbReference>
<comment type="similarity">
    <text evidence="1 10">Belongs to the folylpolyglutamate synthase family.</text>
</comment>
<keyword evidence="4" id="KW-0479">Metal-binding</keyword>
<evidence type="ECO:0000256" key="4">
    <source>
        <dbReference type="ARBA" id="ARBA00022723"/>
    </source>
</evidence>
<dbReference type="Pfam" id="PF08245">
    <property type="entry name" value="Mur_ligase_M"/>
    <property type="match status" value="1"/>
</dbReference>
<dbReference type="InterPro" id="IPR036615">
    <property type="entry name" value="Mur_ligase_C_dom_sf"/>
</dbReference>
<dbReference type="Gene3D" id="3.40.1190.10">
    <property type="entry name" value="Mur-like, catalytic domain"/>
    <property type="match status" value="1"/>
</dbReference>
<dbReference type="GO" id="GO:0008841">
    <property type="term" value="F:dihydrofolate synthase activity"/>
    <property type="evidence" value="ECO:0007669"/>
    <property type="project" value="TreeGrafter"/>
</dbReference>
<keyword evidence="5 10" id="KW-0547">Nucleotide-binding</keyword>
<dbReference type="GO" id="GO:0005737">
    <property type="term" value="C:cytoplasm"/>
    <property type="evidence" value="ECO:0007669"/>
    <property type="project" value="TreeGrafter"/>
</dbReference>
<keyword evidence="7" id="KW-0460">Magnesium</keyword>
<dbReference type="PIRSF" id="PIRSF001563">
    <property type="entry name" value="Folylpolyglu_synth"/>
    <property type="match status" value="1"/>
</dbReference>
<dbReference type="InterPro" id="IPR004101">
    <property type="entry name" value="Mur_ligase_C"/>
</dbReference>
<dbReference type="GO" id="GO:0005524">
    <property type="term" value="F:ATP binding"/>
    <property type="evidence" value="ECO:0007669"/>
    <property type="project" value="UniProtKB-KW"/>
</dbReference>
<dbReference type="AlphaFoldDB" id="A0A0R1M2S2"/>
<keyword evidence="6 10" id="KW-0067">ATP-binding</keyword>
<protein>
    <recommendedName>
        <fullName evidence="2">tetrahydrofolate synthase</fullName>
        <ecNumber evidence="2">6.3.2.17</ecNumber>
    </recommendedName>
    <alternativeName>
        <fullName evidence="8">Tetrahydrofolylpolyglutamate synthase</fullName>
    </alternativeName>
</protein>
<proteinExistence type="inferred from homology"/>
<evidence type="ECO:0000256" key="2">
    <source>
        <dbReference type="ARBA" id="ARBA00013025"/>
    </source>
</evidence>
<name>A0A0R1M2S2_9LACO</name>
<evidence type="ECO:0000256" key="1">
    <source>
        <dbReference type="ARBA" id="ARBA00008276"/>
    </source>
</evidence>
<feature type="domain" description="Mur ligase C-terminal" evidence="11">
    <location>
        <begin position="289"/>
        <end position="406"/>
    </location>
</feature>
<feature type="domain" description="Mur ligase central" evidence="12">
    <location>
        <begin position="47"/>
        <end position="196"/>
    </location>
</feature>
<evidence type="ECO:0000256" key="5">
    <source>
        <dbReference type="ARBA" id="ARBA00022741"/>
    </source>
</evidence>
<dbReference type="InterPro" id="IPR013221">
    <property type="entry name" value="Mur_ligase_cen"/>
</dbReference>
<dbReference type="InterPro" id="IPR036565">
    <property type="entry name" value="Mur-like_cat_sf"/>
</dbReference>
<evidence type="ECO:0000259" key="12">
    <source>
        <dbReference type="Pfam" id="PF08245"/>
    </source>
</evidence>
<dbReference type="RefSeq" id="WP_009558510.1">
    <property type="nucleotide sequence ID" value="NZ_AZDU01000013.1"/>
</dbReference>
<evidence type="ECO:0000256" key="9">
    <source>
        <dbReference type="ARBA" id="ARBA00047493"/>
    </source>
</evidence>
<keyword evidence="14" id="KW-1185">Reference proteome</keyword>
<dbReference type="STRING" id="1293597.FC20_GL000279"/>
<reference evidence="13 14" key="1">
    <citation type="journal article" date="2015" name="Genome Announc.">
        <title>Expanding the biotechnology potential of lactobacilli through comparative genomics of 213 strains and associated genera.</title>
        <authorList>
            <person name="Sun Z."/>
            <person name="Harris H.M."/>
            <person name="McCann A."/>
            <person name="Guo C."/>
            <person name="Argimon S."/>
            <person name="Zhang W."/>
            <person name="Yang X."/>
            <person name="Jeffery I.B."/>
            <person name="Cooney J.C."/>
            <person name="Kagawa T.F."/>
            <person name="Liu W."/>
            <person name="Song Y."/>
            <person name="Salvetti E."/>
            <person name="Wrobel A."/>
            <person name="Rasinkangas P."/>
            <person name="Parkhill J."/>
            <person name="Rea M.C."/>
            <person name="O'Sullivan O."/>
            <person name="Ritari J."/>
            <person name="Douillard F.P."/>
            <person name="Paul Ross R."/>
            <person name="Yang R."/>
            <person name="Briner A.E."/>
            <person name="Felis G.E."/>
            <person name="de Vos W.M."/>
            <person name="Barrangou R."/>
            <person name="Klaenhammer T.R."/>
            <person name="Caufield P.W."/>
            <person name="Cui Y."/>
            <person name="Zhang H."/>
            <person name="O'Toole P.W."/>
        </authorList>
    </citation>
    <scope>NUCLEOTIDE SEQUENCE [LARGE SCALE GENOMIC DNA]</scope>
    <source>
        <strain evidence="13 14">DSM 19284</strain>
    </source>
</reference>
<dbReference type="PANTHER" id="PTHR11136">
    <property type="entry name" value="FOLYLPOLYGLUTAMATE SYNTHASE-RELATED"/>
    <property type="match status" value="1"/>
</dbReference>
<evidence type="ECO:0000313" key="13">
    <source>
        <dbReference type="EMBL" id="KRL02332.1"/>
    </source>
</evidence>
<evidence type="ECO:0000256" key="6">
    <source>
        <dbReference type="ARBA" id="ARBA00022840"/>
    </source>
</evidence>
<accession>A0A0R1M2S2</accession>
<dbReference type="Pfam" id="PF02875">
    <property type="entry name" value="Mur_ligase_C"/>
    <property type="match status" value="1"/>
</dbReference>
<comment type="catalytic activity">
    <reaction evidence="9">
        <text>(6S)-5,6,7,8-tetrahydrofolyl-(gamma-L-Glu)(n) + L-glutamate + ATP = (6S)-5,6,7,8-tetrahydrofolyl-(gamma-L-Glu)(n+1) + ADP + phosphate + H(+)</text>
        <dbReference type="Rhea" id="RHEA:10580"/>
        <dbReference type="Rhea" id="RHEA-COMP:14738"/>
        <dbReference type="Rhea" id="RHEA-COMP:14740"/>
        <dbReference type="ChEBI" id="CHEBI:15378"/>
        <dbReference type="ChEBI" id="CHEBI:29985"/>
        <dbReference type="ChEBI" id="CHEBI:30616"/>
        <dbReference type="ChEBI" id="CHEBI:43474"/>
        <dbReference type="ChEBI" id="CHEBI:141005"/>
        <dbReference type="ChEBI" id="CHEBI:456216"/>
        <dbReference type="EC" id="6.3.2.17"/>
    </reaction>
</comment>
<dbReference type="PATRIC" id="fig|1293597.4.peg.315"/>
<dbReference type="Gene3D" id="3.90.190.20">
    <property type="entry name" value="Mur ligase, C-terminal domain"/>
    <property type="match status" value="1"/>
</dbReference>